<dbReference type="GO" id="GO:0006974">
    <property type="term" value="P:DNA damage response"/>
    <property type="evidence" value="ECO:0007669"/>
    <property type="project" value="TreeGrafter"/>
</dbReference>
<comment type="caution">
    <text evidence="1">The sequence shown here is derived from an EMBL/GenBank/DDBJ whole genome shotgun (WGS) entry which is preliminary data.</text>
</comment>
<dbReference type="Proteomes" id="UP000029554">
    <property type="component" value="Unassembled WGS sequence"/>
</dbReference>
<dbReference type="AlphaFoldDB" id="A0A095STE7"/>
<keyword evidence="2" id="KW-1185">Reference proteome</keyword>
<dbReference type="Gene3D" id="3.30.70.2970">
    <property type="entry name" value="Protein of unknown function (DUF541), domain 2"/>
    <property type="match status" value="1"/>
</dbReference>
<proteinExistence type="predicted"/>
<protein>
    <recommendedName>
        <fullName evidence="3">Periplasmic immunogenic protein</fullName>
    </recommendedName>
</protein>
<dbReference type="Pfam" id="PF04402">
    <property type="entry name" value="SIMPL"/>
    <property type="match status" value="1"/>
</dbReference>
<evidence type="ECO:0008006" key="3">
    <source>
        <dbReference type="Google" id="ProtNLM"/>
    </source>
</evidence>
<reference evidence="1 2" key="1">
    <citation type="submission" date="2014-09" db="EMBL/GenBank/DDBJ databases">
        <title>Whole Genome Shotgun of Flavobacterium aquatile LMG 4008.</title>
        <authorList>
            <person name="Gale A.N."/>
            <person name="Pipes S.E."/>
            <person name="Newman J.D."/>
        </authorList>
    </citation>
    <scope>NUCLEOTIDE SEQUENCE [LARGE SCALE GENOMIC DNA]</scope>
    <source>
        <strain evidence="1 2">LMG 4008</strain>
    </source>
</reference>
<sequence length="230" mass="26386">MKNITLLLVALSFIKIEAQNVAPTVNSIPFIEVIGTAKKEIEPNQIFVSITLSEKSIDNKKYSIEAQEEKLKQSLQKWNIDLTNLTLSDFNSKIIRDKKNEIGFKQSKEYVLLLKSADEVSKIFKDLFEANIKEADVISVQHTNILQYVKEARIDALKAAKEKAQYLVEAIGNKIDQPLEIIEQSRNSDDFNYYRGNVYLKKEEAEQTISSSEFKKIVINISYKVKYSIK</sequence>
<dbReference type="OrthoDB" id="1242975at2"/>
<dbReference type="Gene3D" id="3.30.110.170">
    <property type="entry name" value="Protein of unknown function (DUF541), domain 1"/>
    <property type="match status" value="1"/>
</dbReference>
<gene>
    <name evidence="1" type="ORF">LG45_12210</name>
</gene>
<name>A0A095STE7_9FLAO</name>
<evidence type="ECO:0000313" key="2">
    <source>
        <dbReference type="Proteomes" id="UP000029554"/>
    </source>
</evidence>
<accession>A0A095STE7</accession>
<evidence type="ECO:0000313" key="1">
    <source>
        <dbReference type="EMBL" id="KGD67872.1"/>
    </source>
</evidence>
<dbReference type="InterPro" id="IPR007497">
    <property type="entry name" value="SIMPL/DUF541"/>
</dbReference>
<dbReference type="EMBL" id="JRHH01000004">
    <property type="protein sequence ID" value="KGD67872.1"/>
    <property type="molecule type" value="Genomic_DNA"/>
</dbReference>
<dbReference type="InterPro" id="IPR052022">
    <property type="entry name" value="26kDa_periplasmic_antigen"/>
</dbReference>
<organism evidence="1 2">
    <name type="scientific">Flavobacterium aquatile LMG 4008 = ATCC 11947</name>
    <dbReference type="NCBI Taxonomy" id="1453498"/>
    <lineage>
        <taxon>Bacteria</taxon>
        <taxon>Pseudomonadati</taxon>
        <taxon>Bacteroidota</taxon>
        <taxon>Flavobacteriia</taxon>
        <taxon>Flavobacteriales</taxon>
        <taxon>Flavobacteriaceae</taxon>
        <taxon>Flavobacterium</taxon>
    </lineage>
</organism>
<dbReference type="PANTHER" id="PTHR34387">
    <property type="entry name" value="SLR1258 PROTEIN"/>
    <property type="match status" value="1"/>
</dbReference>
<dbReference type="PANTHER" id="PTHR34387:SF1">
    <property type="entry name" value="PERIPLASMIC IMMUNOGENIC PROTEIN"/>
    <property type="match status" value="1"/>
</dbReference>
<dbReference type="RefSeq" id="WP_035127458.1">
    <property type="nucleotide sequence ID" value="NZ_JRHH01000004.1"/>
</dbReference>
<dbReference type="STRING" id="1453498.LG45_12210"/>
<dbReference type="eggNOG" id="COG2968">
    <property type="taxonomic scope" value="Bacteria"/>
</dbReference>